<proteinExistence type="predicted"/>
<sequence length="38" mass="4333">GEQGSGEIVYSPKNDWGNKDRCGGIHRLLELRKYDANR</sequence>
<dbReference type="AlphaFoldDB" id="X1ML92"/>
<dbReference type="EMBL" id="BARV01019597">
    <property type="protein sequence ID" value="GAI18846.1"/>
    <property type="molecule type" value="Genomic_DNA"/>
</dbReference>
<comment type="caution">
    <text evidence="1">The sequence shown here is derived from an EMBL/GenBank/DDBJ whole genome shotgun (WGS) entry which is preliminary data.</text>
</comment>
<gene>
    <name evidence="1" type="ORF">S06H3_32904</name>
</gene>
<feature type="non-terminal residue" evidence="1">
    <location>
        <position position="1"/>
    </location>
</feature>
<name>X1ML92_9ZZZZ</name>
<accession>X1ML92</accession>
<protein>
    <submittedName>
        <fullName evidence="1">Uncharacterized protein</fullName>
    </submittedName>
</protein>
<evidence type="ECO:0000313" key="1">
    <source>
        <dbReference type="EMBL" id="GAI18846.1"/>
    </source>
</evidence>
<organism evidence="1">
    <name type="scientific">marine sediment metagenome</name>
    <dbReference type="NCBI Taxonomy" id="412755"/>
    <lineage>
        <taxon>unclassified sequences</taxon>
        <taxon>metagenomes</taxon>
        <taxon>ecological metagenomes</taxon>
    </lineage>
</organism>
<reference evidence="1" key="1">
    <citation type="journal article" date="2014" name="Front. Microbiol.">
        <title>High frequency of phylogenetically diverse reductive dehalogenase-homologous genes in deep subseafloor sedimentary metagenomes.</title>
        <authorList>
            <person name="Kawai M."/>
            <person name="Futagami T."/>
            <person name="Toyoda A."/>
            <person name="Takaki Y."/>
            <person name="Nishi S."/>
            <person name="Hori S."/>
            <person name="Arai W."/>
            <person name="Tsubouchi T."/>
            <person name="Morono Y."/>
            <person name="Uchiyama I."/>
            <person name="Ito T."/>
            <person name="Fujiyama A."/>
            <person name="Inagaki F."/>
            <person name="Takami H."/>
        </authorList>
    </citation>
    <scope>NUCLEOTIDE SEQUENCE</scope>
    <source>
        <strain evidence="1">Expedition CK06-06</strain>
    </source>
</reference>